<reference evidence="5 7" key="1">
    <citation type="journal article" date="2015" name="Genome Announc.">
        <title>Complete genome sequences for 59 burkholderia isolates, both pathogenic and near neighbor.</title>
        <authorList>
            <person name="Johnson S.L."/>
            <person name="Bishop-Lilly K.A."/>
            <person name="Ladner J.T."/>
            <person name="Daligault H.E."/>
            <person name="Davenport K.W."/>
            <person name="Jaissle J."/>
            <person name="Frey K.G."/>
            <person name="Koroleva G.I."/>
            <person name="Bruce D.C."/>
            <person name="Coyne S.R."/>
            <person name="Broomall S.M."/>
            <person name="Li P.E."/>
            <person name="Teshima H."/>
            <person name="Gibbons H.S."/>
            <person name="Palacios G.F."/>
            <person name="Rosenzweig C.N."/>
            <person name="Redden C.L."/>
            <person name="Xu Y."/>
            <person name="Minogue T.D."/>
            <person name="Chain P.S."/>
        </authorList>
    </citation>
    <scope>NUCLEOTIDE SEQUENCE [LARGE SCALE GENOMIC DNA]</scope>
    <source>
        <strain evidence="5 7">ATCC BAA-463</strain>
    </source>
</reference>
<dbReference type="RefSeq" id="WP_082094234.1">
    <property type="nucleotide sequence ID" value="NZ_CP010025.1"/>
</dbReference>
<name>A0AAP5QGZ0_9BURK</name>
<dbReference type="Gene3D" id="3.30.9.10">
    <property type="entry name" value="D-Amino Acid Oxidase, subunit A, domain 2"/>
    <property type="match status" value="1"/>
</dbReference>
<keyword evidence="2" id="KW-0285">Flavoprotein</keyword>
<dbReference type="Proteomes" id="UP000032614">
    <property type="component" value="Chromosome 3"/>
</dbReference>
<dbReference type="EMBL" id="JANSLM010000025">
    <property type="protein sequence ID" value="MDT8843520.1"/>
    <property type="molecule type" value="Genomic_DNA"/>
</dbReference>
<dbReference type="Gene3D" id="3.50.50.60">
    <property type="entry name" value="FAD/NAD(P)-binding domain"/>
    <property type="match status" value="1"/>
</dbReference>
<proteinExistence type="predicted"/>
<protein>
    <submittedName>
        <fullName evidence="5">FAD dependent oxidoreductase family protein</fullName>
    </submittedName>
    <submittedName>
        <fullName evidence="6">FAD-dependent monooxygenase</fullName>
    </submittedName>
</protein>
<evidence type="ECO:0000313" key="7">
    <source>
        <dbReference type="Proteomes" id="UP000032614"/>
    </source>
</evidence>
<keyword evidence="3" id="KW-0274">FAD</keyword>
<evidence type="ECO:0000256" key="1">
    <source>
        <dbReference type="ARBA" id="ARBA00001974"/>
    </source>
</evidence>
<dbReference type="Proteomes" id="UP001246473">
    <property type="component" value="Unassembled WGS sequence"/>
</dbReference>
<dbReference type="KEGG" id="bfn:OI25_7770"/>
<keyword evidence="6" id="KW-0560">Oxidoreductase</keyword>
<dbReference type="PRINTS" id="PR00420">
    <property type="entry name" value="RNGMNOXGNASE"/>
</dbReference>
<keyword evidence="6" id="KW-0503">Monooxygenase</keyword>
<dbReference type="Gene3D" id="3.40.30.120">
    <property type="match status" value="1"/>
</dbReference>
<evidence type="ECO:0000256" key="3">
    <source>
        <dbReference type="ARBA" id="ARBA00022827"/>
    </source>
</evidence>
<evidence type="ECO:0000313" key="5">
    <source>
        <dbReference type="EMBL" id="AJZ56647.1"/>
    </source>
</evidence>
<evidence type="ECO:0000313" key="8">
    <source>
        <dbReference type="Proteomes" id="UP001246473"/>
    </source>
</evidence>
<accession>A0AAP5QGZ0</accession>
<dbReference type="GO" id="GO:0016709">
    <property type="term" value="F:oxidoreductase activity, acting on paired donors, with incorporation or reduction of molecular oxygen, NAD(P)H as one donor, and incorporation of one atom of oxygen"/>
    <property type="evidence" value="ECO:0007669"/>
    <property type="project" value="UniProtKB-ARBA"/>
</dbReference>
<dbReference type="AlphaFoldDB" id="A0AAP5QGZ0"/>
<dbReference type="GeneID" id="66514009"/>
<dbReference type="EMBL" id="CP010025">
    <property type="protein sequence ID" value="AJZ56647.1"/>
    <property type="molecule type" value="Genomic_DNA"/>
</dbReference>
<dbReference type="Pfam" id="PF21274">
    <property type="entry name" value="Rng_hyd_C"/>
    <property type="match status" value="1"/>
</dbReference>
<comment type="cofactor">
    <cofactor evidence="1">
        <name>FAD</name>
        <dbReference type="ChEBI" id="CHEBI:57692"/>
    </cofactor>
</comment>
<dbReference type="PANTHER" id="PTHR43004">
    <property type="entry name" value="TRK SYSTEM POTASSIUM UPTAKE PROTEIN"/>
    <property type="match status" value="1"/>
</dbReference>
<dbReference type="InterPro" id="IPR036188">
    <property type="entry name" value="FAD/NAD-bd_sf"/>
</dbReference>
<organism evidence="6 8">
    <name type="scientific">Paraburkholderia fungorum</name>
    <dbReference type="NCBI Taxonomy" id="134537"/>
    <lineage>
        <taxon>Bacteria</taxon>
        <taxon>Pseudomonadati</taxon>
        <taxon>Pseudomonadota</taxon>
        <taxon>Betaproteobacteria</taxon>
        <taxon>Burkholderiales</taxon>
        <taxon>Burkholderiaceae</taxon>
        <taxon>Paraburkholderia</taxon>
    </lineage>
</organism>
<dbReference type="Pfam" id="PF01494">
    <property type="entry name" value="FAD_binding_3"/>
    <property type="match status" value="1"/>
</dbReference>
<evidence type="ECO:0000256" key="2">
    <source>
        <dbReference type="ARBA" id="ARBA00022630"/>
    </source>
</evidence>
<dbReference type="GO" id="GO:0071949">
    <property type="term" value="F:FAD binding"/>
    <property type="evidence" value="ECO:0007669"/>
    <property type="project" value="InterPro"/>
</dbReference>
<gene>
    <name evidence="5" type="ORF">OI25_7770</name>
    <name evidence="6" type="ORF">ParKJ_39565</name>
</gene>
<sequence>MRISETSRKRDVQVLIVGAGPVGLTLAIDLGQRGIHVLIVEKQLRASGLPKMERCHPRTMEICSRLGIADRVRAIGYRPDDPLDAFFVKTLAEPPIASIPRPSVNQVRRQTAMANDGSAAAEPYQIVSQYAIEPLLREVAESTPGVRVAFGCELISFTEGENAVTAELRHASGEQEIVPATYMVGTDGGASTVRQALGIELRGEPNVHRFIQAQFRCEGLFERIPKGAHYYRADGRWGFLITQGDCTQFTLHAEAEDVSEMPRLFEELVGFPVKYEMLYAGPWTMRLMLAERYASRRTFLAGDSAHLVTPIGGLGMNTGIGDAIDISWKLAAVLKGWGGKHLLETYEAERRPIGWRNVKTSERGYVVRRGWSEHCREVLSNGAISPEDYQALGEYWKAEHRKGSLNLLGISQGYRYLNSTILWQDPVDDESDQAEFGYVPTTLPGARIPNIRLNDGRALQNLIQGDFTLLCRKTPTAGPDAFAKAFGDRGATFSVLELGDAMDNVAVYDRDFYLIRPDLHICWRGDEMPGFTTALVEKVCGDNAFEPERSGRFEITLGDDARTRAATATMSFID</sequence>
<feature type="domain" description="FAD-binding" evidence="4">
    <location>
        <begin position="11"/>
        <end position="360"/>
    </location>
</feature>
<dbReference type="PANTHER" id="PTHR43004:SF19">
    <property type="entry name" value="BINDING MONOOXYGENASE, PUTATIVE (JCVI)-RELATED"/>
    <property type="match status" value="1"/>
</dbReference>
<evidence type="ECO:0000259" key="4">
    <source>
        <dbReference type="Pfam" id="PF01494"/>
    </source>
</evidence>
<evidence type="ECO:0000313" key="6">
    <source>
        <dbReference type="EMBL" id="MDT8843520.1"/>
    </source>
</evidence>
<reference evidence="6" key="2">
    <citation type="submission" date="2022-08" db="EMBL/GenBank/DDBJ databases">
        <authorList>
            <person name="Kim S.-J."/>
        </authorList>
    </citation>
    <scope>NUCLEOTIDE SEQUENCE</scope>
    <source>
        <strain evidence="6">KJ</strain>
    </source>
</reference>
<dbReference type="InterPro" id="IPR050641">
    <property type="entry name" value="RIFMO-like"/>
</dbReference>
<dbReference type="SUPFAM" id="SSF51905">
    <property type="entry name" value="FAD/NAD(P)-binding domain"/>
    <property type="match status" value="1"/>
</dbReference>
<dbReference type="InterPro" id="IPR002938">
    <property type="entry name" value="FAD-bd"/>
</dbReference>